<dbReference type="Gene3D" id="6.20.120.30">
    <property type="entry name" value="PilM protein, C-terminal domain"/>
    <property type="match status" value="1"/>
</dbReference>
<dbReference type="Proteomes" id="UP000644192">
    <property type="component" value="Unassembled WGS sequence"/>
</dbReference>
<reference evidence="1" key="1">
    <citation type="journal article" date="2015" name="MBio">
        <title>Phylogenetic Distribution of CRISPR-Cas Systems in Antibiotic-Resistant Pseudomonas aeruginosa.</title>
        <authorList>
            <person name="van Belkum A."/>
            <person name="Soriaga L.B."/>
            <person name="LaFave M.C."/>
            <person name="Akella S."/>
            <person name="Veyrieras J.B."/>
            <person name="Barbu E.M."/>
            <person name="Shortridge D."/>
            <person name="Blanc B."/>
            <person name="Hannum G."/>
            <person name="Zambardi G."/>
            <person name="Miller K."/>
            <person name="Enright M.C."/>
            <person name="Mugnier N."/>
            <person name="Brami D."/>
            <person name="Schicklin S."/>
            <person name="Felderman M."/>
            <person name="Schwartz A.S."/>
            <person name="Richardson T.H."/>
            <person name="Peterson T.C."/>
            <person name="Hubby B."/>
            <person name="Cady K.C."/>
        </authorList>
    </citation>
    <scope>NUCLEOTIDE SEQUENCE</scope>
    <source>
        <strain evidence="1">WH-SGI-V-07174</strain>
    </source>
</reference>
<gene>
    <name evidence="3" type="primary">pilM</name>
    <name evidence="4" type="ORF">DT376_22190</name>
    <name evidence="3" type="ORF">GUL26_14220</name>
    <name evidence="2" type="ORF">PAERUG_P19_London_7_VIM_2_05_10_04611</name>
</gene>
<sequence length="145" mass="15107">MPLLWIALLLTLLTGTWLSVQSDHATSSAELAEVDTLARSLLLYRSRLAEYAHANPGFSGSPADSALGLPAWFRKPARLQGYIAADTSYAFIASPPAGLAAAVDAGTESDLVGVRRNGQLVTRRLGATAIALPAPIPEGAVVAVK</sequence>
<evidence type="ECO:0000313" key="2">
    <source>
        <dbReference type="EMBL" id="CRP48064.1"/>
    </source>
</evidence>
<dbReference type="EMBL" id="KT887560">
    <property type="protein sequence ID" value="ALY08332.1"/>
    <property type="molecule type" value="Genomic_DNA"/>
</dbReference>
<accession>A0A080VGY2</accession>
<dbReference type="InterPro" id="IPR041884">
    <property type="entry name" value="PilM_C-ter"/>
</dbReference>
<evidence type="ECO:0000313" key="5">
    <source>
        <dbReference type="Proteomes" id="UP000045039"/>
    </source>
</evidence>
<proteinExistence type="predicted"/>
<evidence type="ECO:0000313" key="1">
    <source>
        <dbReference type="EMBL" id="ALY08332.1"/>
    </source>
</evidence>
<evidence type="ECO:0000313" key="7">
    <source>
        <dbReference type="Proteomes" id="UP000644192"/>
    </source>
</evidence>
<dbReference type="EMBL" id="CVVU01000223">
    <property type="protein sequence ID" value="CRP48064.1"/>
    <property type="molecule type" value="Genomic_DNA"/>
</dbReference>
<dbReference type="InterPro" id="IPR009987">
    <property type="entry name" value="IM_PilM"/>
</dbReference>
<protein>
    <submittedName>
        <fullName evidence="2 3">PilM</fullName>
    </submittedName>
    <submittedName>
        <fullName evidence="4">Pilus assembly protein</fullName>
    </submittedName>
    <submittedName>
        <fullName evidence="1">Type IV B pilus protein</fullName>
    </submittedName>
</protein>
<dbReference type="RefSeq" id="WP_003120998.1">
    <property type="nucleotide sequence ID" value="NZ_AP040361.1"/>
</dbReference>
<reference evidence="2" key="2">
    <citation type="submission" date="2015-06" db="EMBL/GenBank/DDBJ databases">
        <authorList>
            <person name="Radhakrishnan R."/>
            <person name="Underwood A."/>
            <person name="Al-Shahib A."/>
        </authorList>
    </citation>
    <scope>NUCLEOTIDE SEQUENCE</scope>
    <source>
        <strain evidence="2">P19_London_7_VIM_2_05_10</strain>
    </source>
</reference>
<dbReference type="AlphaFoldDB" id="A0A080VGY2"/>
<organism evidence="3 7">
    <name type="scientific">Pseudomonas aeruginosa</name>
    <dbReference type="NCBI Taxonomy" id="287"/>
    <lineage>
        <taxon>Bacteria</taxon>
        <taxon>Pseudomonadati</taxon>
        <taxon>Pseudomonadota</taxon>
        <taxon>Gammaproteobacteria</taxon>
        <taxon>Pseudomonadales</taxon>
        <taxon>Pseudomonadaceae</taxon>
        <taxon>Pseudomonas</taxon>
    </lineage>
</organism>
<dbReference type="Pfam" id="PF07419">
    <property type="entry name" value="PilM"/>
    <property type="match status" value="1"/>
</dbReference>
<evidence type="ECO:0000313" key="4">
    <source>
        <dbReference type="EMBL" id="RCI72724.1"/>
    </source>
</evidence>
<evidence type="ECO:0000313" key="3">
    <source>
        <dbReference type="EMBL" id="MZZ13409.1"/>
    </source>
</evidence>
<name>A0A080VGY2_PSEAI</name>
<reference evidence="5" key="3">
    <citation type="submission" date="2015-06" db="EMBL/GenBank/DDBJ databases">
        <authorList>
            <person name="Radhakrishnan Rajesh"/>
            <person name="Underwood Anthony"/>
            <person name="Al-Shahib Ali"/>
        </authorList>
    </citation>
    <scope>NUCLEOTIDE SEQUENCE [LARGE SCALE GENOMIC DNA]</scope>
    <source>
        <strain evidence="5">P19_London_7_VIM_2_05_10</strain>
    </source>
</reference>
<dbReference type="PATRIC" id="fig|287.1484.peg.2216"/>
<dbReference type="EMBL" id="WXZT01000010">
    <property type="protein sequence ID" value="MZZ13409.1"/>
    <property type="molecule type" value="Genomic_DNA"/>
</dbReference>
<dbReference type="EMBL" id="QORE01000843">
    <property type="protein sequence ID" value="RCI72724.1"/>
    <property type="molecule type" value="Genomic_DNA"/>
</dbReference>
<evidence type="ECO:0000313" key="6">
    <source>
        <dbReference type="Proteomes" id="UP000253594"/>
    </source>
</evidence>
<reference evidence="3" key="5">
    <citation type="submission" date="2020-01" db="EMBL/GenBank/DDBJ databases">
        <title>Bacteria Cultured from War Wounds Associated with the Conflict in Eastern Ukraine.</title>
        <authorList>
            <person name="Snesrud E."/>
            <person name="Galac M.R."/>
            <person name="Mc Gann P."/>
            <person name="Valentine K."/>
            <person name="Viacheslav K."/>
        </authorList>
    </citation>
    <scope>NUCLEOTIDE SEQUENCE</scope>
    <source>
        <strain evidence="3">VNMU148</strain>
    </source>
</reference>
<dbReference type="Proteomes" id="UP000045039">
    <property type="component" value="Unassembled WGS sequence"/>
</dbReference>
<dbReference type="Gene3D" id="3.30.1300.90">
    <property type="entry name" value="PilM protein, N-terminal domain"/>
    <property type="match status" value="1"/>
</dbReference>
<reference evidence="4 6" key="4">
    <citation type="submission" date="2018-07" db="EMBL/GenBank/DDBJ databases">
        <title>Mechanisms of high-level aminoglycoside resistance among Gram-negative pathogens in Brazil.</title>
        <authorList>
            <person name="Ballaben A.S."/>
            <person name="Darini A.L.C."/>
            <person name="Doi Y."/>
        </authorList>
    </citation>
    <scope>NUCLEOTIDE SEQUENCE [LARGE SCALE GENOMIC DNA]</scope>
    <source>
        <strain evidence="4 6">B2-305</strain>
    </source>
</reference>
<dbReference type="InterPro" id="IPR041883">
    <property type="entry name" value="PilM_N-ter"/>
</dbReference>
<dbReference type="Proteomes" id="UP000253594">
    <property type="component" value="Unassembled WGS sequence"/>
</dbReference>